<keyword evidence="2" id="KW-1185">Reference proteome</keyword>
<sequence length="392" mass="43464">MAESSKRRKTTVSRPNFNTEKFQSKEKSNLYRDFYVSMKVHLERNVHPSVFESIPIGSLFDALRGDQVVGALIQQNELLSRFHRLNIIVCANIHVTSHSSHITQDQGYVLYCIDHRLPIDLSKMIVSKMISVFEDCKSLGLPYGCFVTRFLTSLGVSTFDDDKFASPIKPITKLTVSQNQVHVKEGSSGVGVSDAGDDPLAEEAKINRATAGAPELCPRSFCGQLQQFEQSVTHHLDQLDARLDTLDGRLDQQTAMLAQILSLLQMQPLPPPESQGCFIGHWALDLLEGSGGPLPVSTKGSLSNAPLVDRVVGLLVHDAVPWDSGTVRSSADELLFKDRVRCEMLTYYTNRTAARRLTRRFHHGVAPCTGHGVSPWCCTLEVNIEVSPWCCT</sequence>
<accession>A0A4S4EFQ0</accession>
<dbReference type="AlphaFoldDB" id="A0A4S4EFQ0"/>
<proteinExistence type="predicted"/>
<organism evidence="1 2">
    <name type="scientific">Camellia sinensis var. sinensis</name>
    <name type="common">China tea</name>
    <dbReference type="NCBI Taxonomy" id="542762"/>
    <lineage>
        <taxon>Eukaryota</taxon>
        <taxon>Viridiplantae</taxon>
        <taxon>Streptophyta</taxon>
        <taxon>Embryophyta</taxon>
        <taxon>Tracheophyta</taxon>
        <taxon>Spermatophyta</taxon>
        <taxon>Magnoliopsida</taxon>
        <taxon>eudicotyledons</taxon>
        <taxon>Gunneridae</taxon>
        <taxon>Pentapetalae</taxon>
        <taxon>asterids</taxon>
        <taxon>Ericales</taxon>
        <taxon>Theaceae</taxon>
        <taxon>Camellia</taxon>
    </lineage>
</organism>
<comment type="caution">
    <text evidence="1">The sequence shown here is derived from an EMBL/GenBank/DDBJ whole genome shotgun (WGS) entry which is preliminary data.</text>
</comment>
<evidence type="ECO:0000313" key="2">
    <source>
        <dbReference type="Proteomes" id="UP000306102"/>
    </source>
</evidence>
<dbReference type="Proteomes" id="UP000306102">
    <property type="component" value="Unassembled WGS sequence"/>
</dbReference>
<protein>
    <submittedName>
        <fullName evidence="1">Uncharacterized protein</fullName>
    </submittedName>
</protein>
<evidence type="ECO:0000313" key="1">
    <source>
        <dbReference type="EMBL" id="THG14812.1"/>
    </source>
</evidence>
<name>A0A4S4EFQ0_CAMSN</name>
<reference evidence="1 2" key="1">
    <citation type="journal article" date="2018" name="Proc. Natl. Acad. Sci. U.S.A.">
        <title>Draft genome sequence of Camellia sinensis var. sinensis provides insights into the evolution of the tea genome and tea quality.</title>
        <authorList>
            <person name="Wei C."/>
            <person name="Yang H."/>
            <person name="Wang S."/>
            <person name="Zhao J."/>
            <person name="Liu C."/>
            <person name="Gao L."/>
            <person name="Xia E."/>
            <person name="Lu Y."/>
            <person name="Tai Y."/>
            <person name="She G."/>
            <person name="Sun J."/>
            <person name="Cao H."/>
            <person name="Tong W."/>
            <person name="Gao Q."/>
            <person name="Li Y."/>
            <person name="Deng W."/>
            <person name="Jiang X."/>
            <person name="Wang W."/>
            <person name="Chen Q."/>
            <person name="Zhang S."/>
            <person name="Li H."/>
            <person name="Wu J."/>
            <person name="Wang P."/>
            <person name="Li P."/>
            <person name="Shi C."/>
            <person name="Zheng F."/>
            <person name="Jian J."/>
            <person name="Huang B."/>
            <person name="Shan D."/>
            <person name="Shi M."/>
            <person name="Fang C."/>
            <person name="Yue Y."/>
            <person name="Li F."/>
            <person name="Li D."/>
            <person name="Wei S."/>
            <person name="Han B."/>
            <person name="Jiang C."/>
            <person name="Yin Y."/>
            <person name="Xia T."/>
            <person name="Zhang Z."/>
            <person name="Bennetzen J.L."/>
            <person name="Zhao S."/>
            <person name="Wan X."/>
        </authorList>
    </citation>
    <scope>NUCLEOTIDE SEQUENCE [LARGE SCALE GENOMIC DNA]</scope>
    <source>
        <strain evidence="2">cv. Shuchazao</strain>
        <tissue evidence="1">Leaf</tissue>
    </source>
</reference>
<dbReference type="EMBL" id="SDRB02005076">
    <property type="protein sequence ID" value="THG14812.1"/>
    <property type="molecule type" value="Genomic_DNA"/>
</dbReference>
<gene>
    <name evidence="1" type="ORF">TEA_018667</name>
</gene>